<accession>A0A383EKT5</accession>
<dbReference type="EMBL" id="UINC01226819">
    <property type="protein sequence ID" value="SVE57466.1"/>
    <property type="molecule type" value="Genomic_DNA"/>
</dbReference>
<name>A0A383EKT5_9ZZZZ</name>
<dbReference type="AlphaFoldDB" id="A0A383EKT5"/>
<sequence>MRTLTSPPYSITTSMVVALLIGVTGLAEVAAQITQSGTRPMTFLDAQEFARPGSWTPSPD</sequence>
<organism evidence="1">
    <name type="scientific">marine metagenome</name>
    <dbReference type="NCBI Taxonomy" id="408172"/>
    <lineage>
        <taxon>unclassified sequences</taxon>
        <taxon>metagenomes</taxon>
        <taxon>ecological metagenomes</taxon>
    </lineage>
</organism>
<evidence type="ECO:0000313" key="1">
    <source>
        <dbReference type="EMBL" id="SVE57466.1"/>
    </source>
</evidence>
<reference evidence="1" key="1">
    <citation type="submission" date="2018-05" db="EMBL/GenBank/DDBJ databases">
        <authorList>
            <person name="Lanie J.A."/>
            <person name="Ng W.-L."/>
            <person name="Kazmierczak K.M."/>
            <person name="Andrzejewski T.M."/>
            <person name="Davidsen T.M."/>
            <person name="Wayne K.J."/>
            <person name="Tettelin H."/>
            <person name="Glass J.I."/>
            <person name="Rusch D."/>
            <person name="Podicherti R."/>
            <person name="Tsui H.-C.T."/>
            <person name="Winkler M.E."/>
        </authorList>
    </citation>
    <scope>NUCLEOTIDE SEQUENCE</scope>
</reference>
<feature type="non-terminal residue" evidence="1">
    <location>
        <position position="60"/>
    </location>
</feature>
<proteinExistence type="predicted"/>
<protein>
    <submittedName>
        <fullName evidence="1">Uncharacterized protein</fullName>
    </submittedName>
</protein>
<gene>
    <name evidence="1" type="ORF">METZ01_LOCUS510320</name>
</gene>